<dbReference type="GO" id="GO:0004190">
    <property type="term" value="F:aspartic-type endopeptidase activity"/>
    <property type="evidence" value="ECO:0007669"/>
    <property type="project" value="InterPro"/>
</dbReference>
<evidence type="ECO:0000313" key="3">
    <source>
        <dbReference type="Proteomes" id="UP000306602"/>
    </source>
</evidence>
<dbReference type="Gene3D" id="2.40.70.10">
    <property type="entry name" value="Acid Proteases"/>
    <property type="match status" value="1"/>
</dbReference>
<dbReference type="RefSeq" id="WP_136461340.1">
    <property type="nucleotide sequence ID" value="NZ_SRKY01000001.1"/>
</dbReference>
<gene>
    <name evidence="2" type="ORF">E4Z66_02435</name>
</gene>
<dbReference type="InterPro" id="IPR034122">
    <property type="entry name" value="Retropepsin-like_bacterial"/>
</dbReference>
<protein>
    <submittedName>
        <fullName evidence="2">TIGR02281 family clan AA aspartic protease</fullName>
        <ecNumber evidence="2">3.4.23.-</ecNumber>
    </submittedName>
</protein>
<organism evidence="2 3">
    <name type="scientific">Aliishimia ponticola</name>
    <dbReference type="NCBI Taxonomy" id="2499833"/>
    <lineage>
        <taxon>Bacteria</taxon>
        <taxon>Pseudomonadati</taxon>
        <taxon>Pseudomonadota</taxon>
        <taxon>Alphaproteobacteria</taxon>
        <taxon>Rhodobacterales</taxon>
        <taxon>Paracoccaceae</taxon>
        <taxon>Aliishimia</taxon>
    </lineage>
</organism>
<dbReference type="EC" id="3.4.23.-" evidence="2"/>
<accession>A0A4S4NJK7</accession>
<evidence type="ECO:0000256" key="1">
    <source>
        <dbReference type="SAM" id="Phobius"/>
    </source>
</evidence>
<dbReference type="Proteomes" id="UP000306602">
    <property type="component" value="Unassembled WGS sequence"/>
</dbReference>
<dbReference type="AlphaFoldDB" id="A0A4S4NJK7"/>
<keyword evidence="2" id="KW-0645">Protease</keyword>
<dbReference type="PROSITE" id="PS00141">
    <property type="entry name" value="ASP_PROTEASE"/>
    <property type="match status" value="1"/>
</dbReference>
<evidence type="ECO:0000313" key="2">
    <source>
        <dbReference type="EMBL" id="THH38448.1"/>
    </source>
</evidence>
<sequence>MGGFETGHILSAVFLGFIALILLLSLGGQRLRANMQAAATWALIFLVTVAGFGIWDDIKGQQRQSVFTDQGRIELERHRDGHYYITLDVNGAPVPFVVDTGASEIVLTMQDAQRAGLDLDELRFLGRASTANGEVRTAPVRLDEVAIGGIRDGDVTAFVNEGEMSQSLLGMAYLNRWDRIEISDGTLVLIRE</sequence>
<dbReference type="InterPro" id="IPR011969">
    <property type="entry name" value="Clan_AA_Asp_peptidase_C"/>
</dbReference>
<dbReference type="EMBL" id="SRKY01000001">
    <property type="protein sequence ID" value="THH38448.1"/>
    <property type="molecule type" value="Genomic_DNA"/>
</dbReference>
<dbReference type="SUPFAM" id="SSF50630">
    <property type="entry name" value="Acid proteases"/>
    <property type="match status" value="1"/>
</dbReference>
<feature type="transmembrane region" description="Helical" evidence="1">
    <location>
        <begin position="38"/>
        <end position="55"/>
    </location>
</feature>
<dbReference type="NCBIfam" id="TIGR02281">
    <property type="entry name" value="clan_AA_DTGA"/>
    <property type="match status" value="1"/>
</dbReference>
<dbReference type="InterPro" id="IPR021109">
    <property type="entry name" value="Peptidase_aspartic_dom_sf"/>
</dbReference>
<reference evidence="2 3" key="1">
    <citation type="submission" date="2019-04" db="EMBL/GenBank/DDBJ databases">
        <title>Shimia ponticola sp. nov., isolated from seawater.</title>
        <authorList>
            <person name="Kim Y.-O."/>
            <person name="Yoon J.-H."/>
        </authorList>
    </citation>
    <scope>NUCLEOTIDE SEQUENCE [LARGE SCALE GENOMIC DNA]</scope>
    <source>
        <strain evidence="2 3">MYP11</strain>
    </source>
</reference>
<keyword evidence="1" id="KW-0812">Transmembrane</keyword>
<dbReference type="Pfam" id="PF13975">
    <property type="entry name" value="gag-asp_proteas"/>
    <property type="match status" value="1"/>
</dbReference>
<comment type="caution">
    <text evidence="2">The sequence shown here is derived from an EMBL/GenBank/DDBJ whole genome shotgun (WGS) entry which is preliminary data.</text>
</comment>
<name>A0A4S4NJK7_9RHOB</name>
<proteinExistence type="predicted"/>
<keyword evidence="3" id="KW-1185">Reference proteome</keyword>
<keyword evidence="1" id="KW-1133">Transmembrane helix</keyword>
<dbReference type="GO" id="GO:0006508">
    <property type="term" value="P:proteolysis"/>
    <property type="evidence" value="ECO:0007669"/>
    <property type="project" value="UniProtKB-KW"/>
</dbReference>
<keyword evidence="1" id="KW-0472">Membrane</keyword>
<keyword evidence="2" id="KW-0378">Hydrolase</keyword>
<dbReference type="InterPro" id="IPR001969">
    <property type="entry name" value="Aspartic_peptidase_AS"/>
</dbReference>
<feature type="transmembrane region" description="Helical" evidence="1">
    <location>
        <begin position="6"/>
        <end position="26"/>
    </location>
</feature>
<dbReference type="CDD" id="cd05483">
    <property type="entry name" value="retropepsin_like_bacteria"/>
    <property type="match status" value="1"/>
</dbReference>
<dbReference type="OrthoDB" id="7595324at2"/>